<proteinExistence type="predicted"/>
<gene>
    <name evidence="3" type="ORF">Tbon_12170</name>
</gene>
<dbReference type="SUPFAM" id="SSF49482">
    <property type="entry name" value="Aromatic compound dioxygenase"/>
    <property type="match status" value="1"/>
</dbReference>
<dbReference type="PANTHER" id="PTHR34315:SF1">
    <property type="entry name" value="INTRADIOL RING-CLEAVAGE DIOXYGENASES DOMAIN-CONTAINING PROTEIN-RELATED"/>
    <property type="match status" value="1"/>
</dbReference>
<name>A0ABX6C4N2_9CHLR</name>
<dbReference type="PANTHER" id="PTHR34315">
    <property type="match status" value="1"/>
</dbReference>
<feature type="compositionally biased region" description="Low complexity" evidence="1">
    <location>
        <begin position="117"/>
        <end position="127"/>
    </location>
</feature>
<accession>A0ABX6C4N2</accession>
<evidence type="ECO:0000256" key="1">
    <source>
        <dbReference type="SAM" id="MobiDB-lite"/>
    </source>
</evidence>
<evidence type="ECO:0000313" key="3">
    <source>
        <dbReference type="EMBL" id="QFG04005.1"/>
    </source>
</evidence>
<dbReference type="Gene3D" id="2.60.130.10">
    <property type="entry name" value="Aromatic compound dioxygenase"/>
    <property type="match status" value="1"/>
</dbReference>
<dbReference type="InterPro" id="IPR015889">
    <property type="entry name" value="Intradiol_dOase_core"/>
</dbReference>
<organism evidence="3 4">
    <name type="scientific">Tepidiforma bonchosmolovskayae</name>
    <dbReference type="NCBI Taxonomy" id="2601677"/>
    <lineage>
        <taxon>Bacteria</taxon>
        <taxon>Bacillati</taxon>
        <taxon>Chloroflexota</taxon>
        <taxon>Tepidiformia</taxon>
        <taxon>Tepidiformales</taxon>
        <taxon>Tepidiformaceae</taxon>
        <taxon>Tepidiforma</taxon>
    </lineage>
</organism>
<dbReference type="EMBL" id="CP042829">
    <property type="protein sequence ID" value="QFG04005.1"/>
    <property type="molecule type" value="Genomic_DNA"/>
</dbReference>
<feature type="region of interest" description="Disordered" evidence="1">
    <location>
        <begin position="59"/>
        <end position="127"/>
    </location>
</feature>
<dbReference type="InterPro" id="IPR000627">
    <property type="entry name" value="Intradiol_dOase_C"/>
</dbReference>
<dbReference type="GO" id="GO:0051213">
    <property type="term" value="F:dioxygenase activity"/>
    <property type="evidence" value="ECO:0007669"/>
    <property type="project" value="UniProtKB-KW"/>
</dbReference>
<feature type="domain" description="Intradiol ring-cleavage dioxygenases" evidence="2">
    <location>
        <begin position="151"/>
        <end position="225"/>
    </location>
</feature>
<keyword evidence="3" id="KW-0223">Dioxygenase</keyword>
<reference evidence="3 4" key="1">
    <citation type="submission" date="2019-10" db="EMBL/GenBank/DDBJ databases">
        <title>Thermopilla bonchosmolovskayae gen. nov., sp. nov., a moderately thermophilic Chloroflexi bacterium from a Chukotka hot spring (Arctic, Russia), representing a novel classis Thermopillaia, which include previously uncultivated lineage OLB14.</title>
        <authorList>
            <person name="Kochetkova T.V."/>
            <person name="Zayulina K.S."/>
            <person name="Zhigarkov V.S."/>
            <person name="Minaev N.V."/>
            <person name="Novikov A."/>
            <person name="Toshchakov S.V."/>
            <person name="Elcheninov A.G."/>
            <person name="Kublanov I.V."/>
        </authorList>
    </citation>
    <scope>NUCLEOTIDE SEQUENCE [LARGE SCALE GENOMIC DNA]</scope>
    <source>
        <strain evidence="3 4">3753O</strain>
    </source>
</reference>
<evidence type="ECO:0000259" key="2">
    <source>
        <dbReference type="Pfam" id="PF00775"/>
    </source>
</evidence>
<evidence type="ECO:0000313" key="4">
    <source>
        <dbReference type="Proteomes" id="UP000326331"/>
    </source>
</evidence>
<dbReference type="Pfam" id="PF00775">
    <property type="entry name" value="Dioxygenase_C"/>
    <property type="match status" value="1"/>
</dbReference>
<dbReference type="Proteomes" id="UP000326331">
    <property type="component" value="Chromosome"/>
</dbReference>
<keyword evidence="4" id="KW-1185">Reference proteome</keyword>
<keyword evidence="3" id="KW-0560">Oxidoreductase</keyword>
<dbReference type="RefSeq" id="WP_158067949.1">
    <property type="nucleotide sequence ID" value="NZ_CP042829.1"/>
</dbReference>
<dbReference type="CDD" id="cd03457">
    <property type="entry name" value="intradiol_dioxygenase_like"/>
    <property type="match status" value="1"/>
</dbReference>
<sequence length="313" mass="33443">MRYRVSRIPEHRHEDNDINNRGLQFDLATLQAQLSRRNTLRLFGGVAAFALVGCSDGDRAGEPGNRQPTSGGSVPAAVTDATETAPPAGPTSAISPIPTEAATPASACNGTIPQETAGPFPGNGANGPNVLTESGIVRKDIRSSLGISTTQAQGVPLLVRLTLVDTRDGCRPLAGYAVYLWHCDREGRYSMYSLPNESYLRGVQASDPAGVVTFQTIFPGCYPGRWPHIHFEVYPGLEKATSAANKIATSQLAFPGEVCEDVYGTSGYEQSRQNLSRVSLQTDGIFRDGWQLQLAEMSGDRARGYTASLVVGL</sequence>
<protein>
    <submittedName>
        <fullName evidence="3">Intradiol ring-cleavage dioxygenase</fullName>
    </submittedName>
</protein>